<dbReference type="OrthoDB" id="1716531at2759"/>
<dbReference type="InterPro" id="IPR035952">
    <property type="entry name" value="Rhomboid-like_sf"/>
</dbReference>
<keyword evidence="7 8" id="KW-0472">Membrane</keyword>
<keyword evidence="6 8" id="KW-1133">Transmembrane helix</keyword>
<proteinExistence type="inferred from homology"/>
<organism evidence="9 10">
    <name type="scientific">Raphidocelis subcapitata</name>
    <dbReference type="NCBI Taxonomy" id="307507"/>
    <lineage>
        <taxon>Eukaryota</taxon>
        <taxon>Viridiplantae</taxon>
        <taxon>Chlorophyta</taxon>
        <taxon>core chlorophytes</taxon>
        <taxon>Chlorophyceae</taxon>
        <taxon>CS clade</taxon>
        <taxon>Sphaeropleales</taxon>
        <taxon>Selenastraceae</taxon>
        <taxon>Raphidocelis</taxon>
    </lineage>
</organism>
<sequence>MPPRVVHGPNQTGGLGAFIESIPPITRVWAGTIFACATAHYLQLLHPGSLALVWPQITQNYHVWRLVTCHAFMAFGMSFVWSMIFLIKYGGQVESEVYRFNPADYLFMLICGALFLVSIPPLVGYPLFFTTSPLIMMVIYVWSRNYPDMQVSIWGLVTIQAFYLPFAFLFMDIVFGASPVPNLFGIAAGHLWWFLTDLYPRSSGRQLVRTPAALKRWLGGMGVGPAPSPAEVQQWGVFRGRGQRLGAS</sequence>
<feature type="transmembrane region" description="Helical" evidence="8">
    <location>
        <begin position="183"/>
        <end position="200"/>
    </location>
</feature>
<protein>
    <recommendedName>
        <fullName evidence="8">Derlin</fullName>
    </recommendedName>
</protein>
<comment type="subcellular location">
    <subcellularLocation>
        <location evidence="2 8">Endoplasmic reticulum membrane</location>
        <topology evidence="2 8">Multi-pass membrane protein</topology>
    </subcellularLocation>
</comment>
<comment type="similarity">
    <text evidence="3 8">Belongs to the derlin family.</text>
</comment>
<keyword evidence="4 8" id="KW-0812">Transmembrane</keyword>
<feature type="transmembrane region" description="Helical" evidence="8">
    <location>
        <begin position="63"/>
        <end position="86"/>
    </location>
</feature>
<comment type="caution">
    <text evidence="9">The sequence shown here is derived from an EMBL/GenBank/DDBJ whole genome shotgun (WGS) entry which is preliminary data.</text>
</comment>
<comment type="function">
    <text evidence="8">May be involved in the degradation of misfolded endoplasmic reticulum (ER) luminal proteins.</text>
</comment>
<evidence type="ECO:0000256" key="2">
    <source>
        <dbReference type="ARBA" id="ARBA00004477"/>
    </source>
</evidence>
<dbReference type="Pfam" id="PF04511">
    <property type="entry name" value="DER1"/>
    <property type="match status" value="1"/>
</dbReference>
<name>A0A2V0P255_9CHLO</name>
<keyword evidence="10" id="KW-1185">Reference proteome</keyword>
<dbReference type="InParanoid" id="A0A2V0P255"/>
<reference evidence="9 10" key="1">
    <citation type="journal article" date="2018" name="Sci. Rep.">
        <title>Raphidocelis subcapitata (=Pseudokirchneriella subcapitata) provides an insight into genome evolution and environmental adaptations in the Sphaeropleales.</title>
        <authorList>
            <person name="Suzuki S."/>
            <person name="Yamaguchi H."/>
            <person name="Nakajima N."/>
            <person name="Kawachi M."/>
        </authorList>
    </citation>
    <scope>NUCLEOTIDE SEQUENCE [LARGE SCALE GENOMIC DNA]</scope>
    <source>
        <strain evidence="9 10">NIES-35</strain>
    </source>
</reference>
<comment type="caution">
    <text evidence="8">Lacks conserved residue(s) required for the propagation of feature annotation.</text>
</comment>
<feature type="transmembrane region" description="Helical" evidence="8">
    <location>
        <begin position="154"/>
        <end position="177"/>
    </location>
</feature>
<keyword evidence="5 8" id="KW-0256">Endoplasmic reticulum</keyword>
<dbReference type="AlphaFoldDB" id="A0A2V0P255"/>
<accession>A0A2V0P255</accession>
<evidence type="ECO:0000256" key="7">
    <source>
        <dbReference type="ARBA" id="ARBA00023136"/>
    </source>
</evidence>
<evidence type="ECO:0000313" key="10">
    <source>
        <dbReference type="Proteomes" id="UP000247498"/>
    </source>
</evidence>
<evidence type="ECO:0000256" key="4">
    <source>
        <dbReference type="ARBA" id="ARBA00022692"/>
    </source>
</evidence>
<comment type="function">
    <text evidence="1">May be involved in the degradation process of specific misfolded endoplasmic reticulum (ER) luminal proteins.</text>
</comment>
<dbReference type="STRING" id="307507.A0A2V0P255"/>
<dbReference type="GO" id="GO:0006950">
    <property type="term" value="P:response to stress"/>
    <property type="evidence" value="ECO:0007669"/>
    <property type="project" value="UniProtKB-ARBA"/>
</dbReference>
<dbReference type="SUPFAM" id="SSF144091">
    <property type="entry name" value="Rhomboid-like"/>
    <property type="match status" value="1"/>
</dbReference>
<dbReference type="PANTHER" id="PTHR11009">
    <property type="entry name" value="DER1-LIKE PROTEIN, DERLIN"/>
    <property type="match status" value="1"/>
</dbReference>
<dbReference type="EMBL" id="BDRX01000046">
    <property type="protein sequence ID" value="GBF93961.1"/>
    <property type="molecule type" value="Genomic_DNA"/>
</dbReference>
<dbReference type="InterPro" id="IPR007599">
    <property type="entry name" value="DER1"/>
</dbReference>
<gene>
    <name evidence="9" type="ORF">Rsub_06210</name>
</gene>
<evidence type="ECO:0000256" key="6">
    <source>
        <dbReference type="ARBA" id="ARBA00022989"/>
    </source>
</evidence>
<dbReference type="GO" id="GO:0005789">
    <property type="term" value="C:endoplasmic reticulum membrane"/>
    <property type="evidence" value="ECO:0007669"/>
    <property type="project" value="UniProtKB-SubCell"/>
</dbReference>
<evidence type="ECO:0000256" key="8">
    <source>
        <dbReference type="RuleBase" id="RU363059"/>
    </source>
</evidence>
<evidence type="ECO:0000313" key="9">
    <source>
        <dbReference type="EMBL" id="GBF93961.1"/>
    </source>
</evidence>
<dbReference type="Proteomes" id="UP000247498">
    <property type="component" value="Unassembled WGS sequence"/>
</dbReference>
<evidence type="ECO:0000256" key="3">
    <source>
        <dbReference type="ARBA" id="ARBA00008917"/>
    </source>
</evidence>
<evidence type="ECO:0000256" key="5">
    <source>
        <dbReference type="ARBA" id="ARBA00022824"/>
    </source>
</evidence>
<evidence type="ECO:0000256" key="1">
    <source>
        <dbReference type="ARBA" id="ARBA00003292"/>
    </source>
</evidence>